<name>A0A9J6QB17_9ENTR</name>
<evidence type="ECO:0000313" key="10">
    <source>
        <dbReference type="Proteomes" id="UP001061282"/>
    </source>
</evidence>
<evidence type="ECO:0000256" key="6">
    <source>
        <dbReference type="ARBA" id="ARBA00022989"/>
    </source>
</evidence>
<feature type="transmembrane region" description="Helical" evidence="8">
    <location>
        <begin position="108"/>
        <end position="128"/>
    </location>
</feature>
<keyword evidence="3" id="KW-0813">Transport</keyword>
<keyword evidence="10" id="KW-1185">Reference proteome</keyword>
<dbReference type="AlphaFoldDB" id="A0A9J6QB17"/>
<dbReference type="CDD" id="cd06550">
    <property type="entry name" value="TM_ABC_iron-siderophores_like"/>
    <property type="match status" value="1"/>
</dbReference>
<dbReference type="Gene3D" id="1.10.3470.10">
    <property type="entry name" value="ABC transporter involved in vitamin B12 uptake, BtuC"/>
    <property type="match status" value="1"/>
</dbReference>
<evidence type="ECO:0000256" key="7">
    <source>
        <dbReference type="ARBA" id="ARBA00023136"/>
    </source>
</evidence>
<comment type="subcellular location">
    <subcellularLocation>
        <location evidence="1">Cell membrane</location>
        <topology evidence="1">Multi-pass membrane protein</topology>
    </subcellularLocation>
</comment>
<gene>
    <name evidence="9" type="ORF">M8013_05300</name>
</gene>
<feature type="transmembrane region" description="Helical" evidence="8">
    <location>
        <begin position="20"/>
        <end position="38"/>
    </location>
</feature>
<dbReference type="Pfam" id="PF01032">
    <property type="entry name" value="FecCD"/>
    <property type="match status" value="1"/>
</dbReference>
<dbReference type="GO" id="GO:0022857">
    <property type="term" value="F:transmembrane transporter activity"/>
    <property type="evidence" value="ECO:0007669"/>
    <property type="project" value="InterPro"/>
</dbReference>
<keyword evidence="5 8" id="KW-0812">Transmembrane</keyword>
<dbReference type="EMBL" id="JAMGZJ010000069">
    <property type="protein sequence ID" value="MCU6668177.1"/>
    <property type="molecule type" value="Genomic_DNA"/>
</dbReference>
<organism evidence="9 10">
    <name type="scientific">Silvania confinis</name>
    <dbReference type="NCBI Taxonomy" id="2926470"/>
    <lineage>
        <taxon>Bacteria</taxon>
        <taxon>Pseudomonadati</taxon>
        <taxon>Pseudomonadota</taxon>
        <taxon>Gammaproteobacteria</taxon>
        <taxon>Enterobacterales</taxon>
        <taxon>Enterobacteriaceae</taxon>
        <taxon>Silvania</taxon>
    </lineage>
</organism>
<protein>
    <submittedName>
        <fullName evidence="9">Iron ABC transporter permease</fullName>
    </submittedName>
</protein>
<dbReference type="GO" id="GO:0033214">
    <property type="term" value="P:siderophore-iron import into cell"/>
    <property type="evidence" value="ECO:0007669"/>
    <property type="project" value="TreeGrafter"/>
</dbReference>
<feature type="transmembrane region" description="Helical" evidence="8">
    <location>
        <begin position="323"/>
        <end position="343"/>
    </location>
</feature>
<dbReference type="InterPro" id="IPR000522">
    <property type="entry name" value="ABC_transptr_permease_BtuC"/>
</dbReference>
<keyword evidence="6 8" id="KW-1133">Transmembrane helix</keyword>
<dbReference type="GO" id="GO:0005886">
    <property type="term" value="C:plasma membrane"/>
    <property type="evidence" value="ECO:0007669"/>
    <property type="project" value="UniProtKB-SubCell"/>
</dbReference>
<reference evidence="9" key="1">
    <citation type="submission" date="2022-05" db="EMBL/GenBank/DDBJ databases">
        <title>Description of a novel species of Leclercia; Leclercia tamurae and the Proposal for a Novel Genus Silvania gen. nov. Containing Two Novel Species Silvania hatchlandensis sp. nov. and Silvania confinis sp. nov. Isolated from the Rhizosphere of Oak.</title>
        <authorList>
            <person name="Maddock D.W."/>
            <person name="Brady C.L."/>
            <person name="Denman S."/>
            <person name="Arnold D."/>
        </authorList>
    </citation>
    <scope>NUCLEOTIDE SEQUENCE</scope>
    <source>
        <strain evidence="9">H4N4</strain>
    </source>
</reference>
<keyword evidence="7 8" id="KW-0472">Membrane</keyword>
<keyword evidence="4" id="KW-1003">Cell membrane</keyword>
<evidence type="ECO:0000313" key="9">
    <source>
        <dbReference type="EMBL" id="MCU6668177.1"/>
    </source>
</evidence>
<dbReference type="Proteomes" id="UP001061282">
    <property type="component" value="Unassembled WGS sequence"/>
</dbReference>
<accession>A0A9J6QB17</accession>
<evidence type="ECO:0000256" key="5">
    <source>
        <dbReference type="ARBA" id="ARBA00022692"/>
    </source>
</evidence>
<dbReference type="FunFam" id="1.10.3470.10:FF:000001">
    <property type="entry name" value="Vitamin B12 ABC transporter permease BtuC"/>
    <property type="match status" value="1"/>
</dbReference>
<proteinExistence type="inferred from homology"/>
<evidence type="ECO:0000256" key="4">
    <source>
        <dbReference type="ARBA" id="ARBA00022475"/>
    </source>
</evidence>
<dbReference type="InterPro" id="IPR037294">
    <property type="entry name" value="ABC_BtuC-like"/>
</dbReference>
<comment type="similarity">
    <text evidence="2">Belongs to the binding-protein-dependent transport system permease family. FecCD subfamily.</text>
</comment>
<comment type="caution">
    <text evidence="9">The sequence shown here is derived from an EMBL/GenBank/DDBJ whole genome shotgun (WGS) entry which is preliminary data.</text>
</comment>
<feature type="transmembrane region" description="Helical" evidence="8">
    <location>
        <begin position="252"/>
        <end position="281"/>
    </location>
</feature>
<dbReference type="SUPFAM" id="SSF81345">
    <property type="entry name" value="ABC transporter involved in vitamin B12 uptake, BtuC"/>
    <property type="match status" value="1"/>
</dbReference>
<sequence length="350" mass="37026">MNSRALYRLFSRPHWRYHSIMASGILALPLMLIFAATVGDMPVSYLHACKAILNGLGMTRYDLPQIEEGIVWQYRMSRALMAACSGGGLALCGLVLQSILRNPLAEPYLLGISAGASLGAVCVMLLGIGGSTLGVSSGAFIGACGAFTLIMLITHGMSDSPPRILLAGIAGTQLFNALTAYVVSTSANAEQSRSVMFWLLGSLSGVRWPDALLALWVTLAGLVVILIFSRALDTFTFGDEVSTSLGIPVTGVRIVLLLTCALVTAVMVSTIGAVGFVGLVIPHITRFITGPGHAHTIPMTFLIGSHFMILADIVSRTLITHQVLPIGVVTALVGAPAFVVMLYRSREKRG</sequence>
<evidence type="ECO:0000256" key="3">
    <source>
        <dbReference type="ARBA" id="ARBA00022448"/>
    </source>
</evidence>
<dbReference type="PANTHER" id="PTHR30472:SF67">
    <property type="entry name" value="PERMEASE OF ABC TRANSPORTER-RELATED"/>
    <property type="match status" value="1"/>
</dbReference>
<dbReference type="PANTHER" id="PTHR30472">
    <property type="entry name" value="FERRIC ENTEROBACTIN TRANSPORT SYSTEM PERMEASE PROTEIN"/>
    <property type="match status" value="1"/>
</dbReference>
<feature type="transmembrane region" description="Helical" evidence="8">
    <location>
        <begin position="134"/>
        <end position="153"/>
    </location>
</feature>
<feature type="transmembrane region" description="Helical" evidence="8">
    <location>
        <begin position="211"/>
        <end position="232"/>
    </location>
</feature>
<evidence type="ECO:0000256" key="2">
    <source>
        <dbReference type="ARBA" id="ARBA00007935"/>
    </source>
</evidence>
<feature type="transmembrane region" description="Helical" evidence="8">
    <location>
        <begin position="79"/>
        <end position="96"/>
    </location>
</feature>
<evidence type="ECO:0000256" key="8">
    <source>
        <dbReference type="SAM" id="Phobius"/>
    </source>
</evidence>
<evidence type="ECO:0000256" key="1">
    <source>
        <dbReference type="ARBA" id="ARBA00004651"/>
    </source>
</evidence>